<evidence type="ECO:0000313" key="2">
    <source>
        <dbReference type="EMBL" id="GAH18166.1"/>
    </source>
</evidence>
<accession>X1DBL4</accession>
<proteinExistence type="predicted"/>
<dbReference type="InterPro" id="IPR013216">
    <property type="entry name" value="Methyltransf_11"/>
</dbReference>
<evidence type="ECO:0000259" key="1">
    <source>
        <dbReference type="Pfam" id="PF08241"/>
    </source>
</evidence>
<dbReference type="SUPFAM" id="SSF53335">
    <property type="entry name" value="S-adenosyl-L-methionine-dependent methyltransferases"/>
    <property type="match status" value="1"/>
</dbReference>
<dbReference type="InterPro" id="IPR029063">
    <property type="entry name" value="SAM-dependent_MTases_sf"/>
</dbReference>
<dbReference type="GO" id="GO:0008757">
    <property type="term" value="F:S-adenosylmethionine-dependent methyltransferase activity"/>
    <property type="evidence" value="ECO:0007669"/>
    <property type="project" value="InterPro"/>
</dbReference>
<protein>
    <recommendedName>
        <fullName evidence="1">Methyltransferase type 11 domain-containing protein</fullName>
    </recommendedName>
</protein>
<dbReference type="EMBL" id="BART01030633">
    <property type="protein sequence ID" value="GAH18166.1"/>
    <property type="molecule type" value="Genomic_DNA"/>
</dbReference>
<dbReference type="AlphaFoldDB" id="X1DBL4"/>
<feature type="domain" description="Methyltransferase type 11" evidence="1">
    <location>
        <begin position="1"/>
        <end position="89"/>
    </location>
</feature>
<dbReference type="CDD" id="cd02440">
    <property type="entry name" value="AdoMet_MTases"/>
    <property type="match status" value="1"/>
</dbReference>
<comment type="caution">
    <text evidence="2">The sequence shown here is derived from an EMBL/GenBank/DDBJ whole genome shotgun (WGS) entry which is preliminary data.</text>
</comment>
<gene>
    <name evidence="2" type="ORF">S01H4_53422</name>
</gene>
<dbReference type="Gene3D" id="3.40.50.150">
    <property type="entry name" value="Vaccinia Virus protein VP39"/>
    <property type="match status" value="1"/>
</dbReference>
<organism evidence="2">
    <name type="scientific">marine sediment metagenome</name>
    <dbReference type="NCBI Taxonomy" id="412755"/>
    <lineage>
        <taxon>unclassified sequences</taxon>
        <taxon>metagenomes</taxon>
        <taxon>ecological metagenomes</taxon>
    </lineage>
</organism>
<sequence>MDISEGMRDLALARLEEAGLSQRVDLVCGDAARPVRRLVRHPDGPDGLPYDDAFFDAVFMSFTLELFDTPEIPAVLGQCRRVLRSGGRLGVVAMVKGEPPGIMERLYEWAHRKWPRYVDCRPIYAARVVEEAGFHLREVTRMSMWGLSGELVLGEKP</sequence>
<name>X1DBL4_9ZZZZ</name>
<dbReference type="Pfam" id="PF08241">
    <property type="entry name" value="Methyltransf_11"/>
    <property type="match status" value="1"/>
</dbReference>
<reference evidence="2" key="1">
    <citation type="journal article" date="2014" name="Front. Microbiol.">
        <title>High frequency of phylogenetically diverse reductive dehalogenase-homologous genes in deep subseafloor sedimentary metagenomes.</title>
        <authorList>
            <person name="Kawai M."/>
            <person name="Futagami T."/>
            <person name="Toyoda A."/>
            <person name="Takaki Y."/>
            <person name="Nishi S."/>
            <person name="Hori S."/>
            <person name="Arai W."/>
            <person name="Tsubouchi T."/>
            <person name="Morono Y."/>
            <person name="Uchiyama I."/>
            <person name="Ito T."/>
            <person name="Fujiyama A."/>
            <person name="Inagaki F."/>
            <person name="Takami H."/>
        </authorList>
    </citation>
    <scope>NUCLEOTIDE SEQUENCE</scope>
    <source>
        <strain evidence="2">Expedition CK06-06</strain>
    </source>
</reference>